<feature type="compositionally biased region" description="Basic and acidic residues" evidence="1">
    <location>
        <begin position="35"/>
        <end position="51"/>
    </location>
</feature>
<accession>A0A2Z4FJ03</accession>
<keyword evidence="3" id="KW-1185">Reference proteome</keyword>
<name>A0A2Z4FJ03_9DELT</name>
<dbReference type="OrthoDB" id="323141at2"/>
<evidence type="ECO:0000256" key="1">
    <source>
        <dbReference type="SAM" id="MobiDB-lite"/>
    </source>
</evidence>
<sequence>MLGASACDNQAGPQLDANRPAKNEDGVVSKSAEPAAKETPEKKVEAAKTPADKLAERVIAASGDPESLSRLEFSFVPRRDGEEVSRRHHNWQPKAGEVTITAGEKDYRLTHLRDYDLTKLSAEPDQHAEAWEAIAPDLTPEEAAKAWGWFINDSYWLLVPSKLMDEGVNRQLDDQGRLVLTFGEVGLTPGDRYVLTVDPETHRVTRWEFKLQGGNEGDFAWSDYQQVGPLTLSGVRSAKDSEMAITFDNLRAQP</sequence>
<dbReference type="EMBL" id="CP030032">
    <property type="protein sequence ID" value="AWV88913.1"/>
    <property type="molecule type" value="Genomic_DNA"/>
</dbReference>
<gene>
    <name evidence="2" type="ORF">DN745_05995</name>
</gene>
<evidence type="ECO:0008006" key="4">
    <source>
        <dbReference type="Google" id="ProtNLM"/>
    </source>
</evidence>
<feature type="region of interest" description="Disordered" evidence="1">
    <location>
        <begin position="1"/>
        <end position="51"/>
    </location>
</feature>
<protein>
    <recommendedName>
        <fullName evidence="4">Outer membrane lipoprotein-sorting protein</fullName>
    </recommendedName>
</protein>
<dbReference type="AlphaFoldDB" id="A0A2Z4FJ03"/>
<reference evidence="2 3" key="1">
    <citation type="submission" date="2018-06" db="EMBL/GenBank/DDBJ databases">
        <title>Lujinxingia sediminis gen. nov. sp. nov., a new facultative anaerobic member of the class Deltaproteobacteria, and proposal of Lujinxingaceae fam. nov.</title>
        <authorList>
            <person name="Guo L.-Y."/>
            <person name="Li C.-M."/>
            <person name="Wang S."/>
            <person name="Du Z.-J."/>
        </authorList>
    </citation>
    <scope>NUCLEOTIDE SEQUENCE [LARGE SCALE GENOMIC DNA]</scope>
    <source>
        <strain evidence="2 3">FA350</strain>
    </source>
</reference>
<evidence type="ECO:0000313" key="2">
    <source>
        <dbReference type="EMBL" id="AWV88913.1"/>
    </source>
</evidence>
<dbReference type="KEGG" id="bsed:DN745_05995"/>
<evidence type="ECO:0000313" key="3">
    <source>
        <dbReference type="Proteomes" id="UP000249799"/>
    </source>
</evidence>
<proteinExistence type="predicted"/>
<dbReference type="Proteomes" id="UP000249799">
    <property type="component" value="Chromosome"/>
</dbReference>
<organism evidence="2 3">
    <name type="scientific">Bradymonas sediminis</name>
    <dbReference type="NCBI Taxonomy" id="1548548"/>
    <lineage>
        <taxon>Bacteria</taxon>
        <taxon>Deltaproteobacteria</taxon>
        <taxon>Bradymonadales</taxon>
        <taxon>Bradymonadaceae</taxon>
        <taxon>Bradymonas</taxon>
    </lineage>
</organism>